<comment type="caution">
    <text evidence="2">The sequence shown here is derived from an EMBL/GenBank/DDBJ whole genome shotgun (WGS) entry which is preliminary data.</text>
</comment>
<protein>
    <recommendedName>
        <fullName evidence="4">Transmembrane protein</fullName>
    </recommendedName>
</protein>
<reference evidence="3" key="1">
    <citation type="submission" date="2017-03" db="EMBL/GenBank/DDBJ databases">
        <title>Genomes of endolithic fungi from Antarctica.</title>
        <authorList>
            <person name="Coleine C."/>
            <person name="Masonjones S."/>
            <person name="Stajich J.E."/>
        </authorList>
    </citation>
    <scope>NUCLEOTIDE SEQUENCE [LARGE SCALE GENOMIC DNA]</scope>
    <source>
        <strain evidence="3">CCFEE 5527</strain>
    </source>
</reference>
<evidence type="ECO:0000313" key="3">
    <source>
        <dbReference type="Proteomes" id="UP000192596"/>
    </source>
</evidence>
<organism evidence="2 3">
    <name type="scientific">Cryoendolithus antarcticus</name>
    <dbReference type="NCBI Taxonomy" id="1507870"/>
    <lineage>
        <taxon>Eukaryota</taxon>
        <taxon>Fungi</taxon>
        <taxon>Dikarya</taxon>
        <taxon>Ascomycota</taxon>
        <taxon>Pezizomycotina</taxon>
        <taxon>Dothideomycetes</taxon>
        <taxon>Dothideomycetidae</taxon>
        <taxon>Cladosporiales</taxon>
        <taxon>Cladosporiaceae</taxon>
        <taxon>Cryoendolithus</taxon>
    </lineage>
</organism>
<dbReference type="AlphaFoldDB" id="A0A1V8TC36"/>
<keyword evidence="3" id="KW-1185">Reference proteome</keyword>
<dbReference type="InParanoid" id="A0A1V8TC36"/>
<keyword evidence="1" id="KW-1133">Transmembrane helix</keyword>
<name>A0A1V8TC36_9PEZI</name>
<evidence type="ECO:0000313" key="2">
    <source>
        <dbReference type="EMBL" id="OQO08946.1"/>
    </source>
</evidence>
<gene>
    <name evidence="2" type="ORF">B0A48_05836</name>
</gene>
<keyword evidence="1" id="KW-0812">Transmembrane</keyword>
<feature type="transmembrane region" description="Helical" evidence="1">
    <location>
        <begin position="128"/>
        <end position="150"/>
    </location>
</feature>
<accession>A0A1V8TC36</accession>
<dbReference type="Proteomes" id="UP000192596">
    <property type="component" value="Unassembled WGS sequence"/>
</dbReference>
<evidence type="ECO:0008006" key="4">
    <source>
        <dbReference type="Google" id="ProtNLM"/>
    </source>
</evidence>
<feature type="transmembrane region" description="Helical" evidence="1">
    <location>
        <begin position="84"/>
        <end position="102"/>
    </location>
</feature>
<keyword evidence="1" id="KW-0472">Membrane</keyword>
<feature type="transmembrane region" description="Helical" evidence="1">
    <location>
        <begin position="20"/>
        <end position="42"/>
    </location>
</feature>
<dbReference type="EMBL" id="NAJO01000011">
    <property type="protein sequence ID" value="OQO08946.1"/>
    <property type="molecule type" value="Genomic_DNA"/>
</dbReference>
<evidence type="ECO:0000256" key="1">
    <source>
        <dbReference type="SAM" id="Phobius"/>
    </source>
</evidence>
<proteinExistence type="predicted"/>
<sequence>METLSPSAIALPPLGHFSDSLLAFTTPVVAVTLIYGTAAALLRLANFAALVYIARLCRAAYQAFWKVDVKKPSDGKNMALDQRLLLTTLMTICVAFLLAMMLETSDTFKTGTWMEHCWTILGSVAKVIFGGFLVITTMALWVASFGYLVVTVQRANRMVDWQDSSKLERQDFDLEDCGSTTGQKQRKC</sequence>